<evidence type="ECO:0000256" key="3">
    <source>
        <dbReference type="PROSITE-ProRule" id="PRU00169"/>
    </source>
</evidence>
<sequence>MTETDTKATLVVVDDHPLYRAGVVRTLLDDGRFDVVGEGASADDAVALVARHRPTLALLDISMPGNGVEAARRIREAAPDTHVAMLTVSEADADIMGAIEAGAKGYVLKGVDAGELLDVVATVAEGDSYVSPRLAARLLRSMKSGGRPEAQKASPLDSLTERETEILRLVADGLSNKEVGRKLTLQEKTVKHYMTNVLQKLHVRNRTEAAVLARESWRKD</sequence>
<dbReference type="InterPro" id="IPR011006">
    <property type="entry name" value="CheY-like_superfamily"/>
</dbReference>
<evidence type="ECO:0000259" key="5">
    <source>
        <dbReference type="PROSITE" id="PS50110"/>
    </source>
</evidence>
<dbReference type="Proteomes" id="UP001205906">
    <property type="component" value="Unassembled WGS sequence"/>
</dbReference>
<dbReference type="SUPFAM" id="SSF46894">
    <property type="entry name" value="C-terminal effector domain of the bipartite response regulators"/>
    <property type="match status" value="1"/>
</dbReference>
<dbReference type="SMART" id="SM00448">
    <property type="entry name" value="REC"/>
    <property type="match status" value="1"/>
</dbReference>
<protein>
    <submittedName>
        <fullName evidence="6">Response regulator transcription factor</fullName>
    </submittedName>
</protein>
<dbReference type="CDD" id="cd17535">
    <property type="entry name" value="REC_NarL-like"/>
    <property type="match status" value="1"/>
</dbReference>
<dbReference type="Gene3D" id="3.40.50.2300">
    <property type="match status" value="1"/>
</dbReference>
<dbReference type="PROSITE" id="PS50043">
    <property type="entry name" value="HTH_LUXR_2"/>
    <property type="match status" value="1"/>
</dbReference>
<dbReference type="PRINTS" id="PR00038">
    <property type="entry name" value="HTHLUXR"/>
</dbReference>
<evidence type="ECO:0000313" key="6">
    <source>
        <dbReference type="EMBL" id="MCO6050471.1"/>
    </source>
</evidence>
<dbReference type="Pfam" id="PF00196">
    <property type="entry name" value="GerE"/>
    <property type="match status" value="1"/>
</dbReference>
<name>A0ABT1C6M4_9HYPH</name>
<dbReference type="InterPro" id="IPR000792">
    <property type="entry name" value="Tscrpt_reg_LuxR_C"/>
</dbReference>
<dbReference type="EMBL" id="JAMXQS010000005">
    <property type="protein sequence ID" value="MCO6050471.1"/>
    <property type="molecule type" value="Genomic_DNA"/>
</dbReference>
<dbReference type="InterPro" id="IPR016032">
    <property type="entry name" value="Sig_transdc_resp-reg_C-effctor"/>
</dbReference>
<dbReference type="SMART" id="SM00421">
    <property type="entry name" value="HTH_LUXR"/>
    <property type="match status" value="1"/>
</dbReference>
<accession>A0ABT1C6M4</accession>
<dbReference type="InterPro" id="IPR039420">
    <property type="entry name" value="WalR-like"/>
</dbReference>
<dbReference type="SUPFAM" id="SSF52172">
    <property type="entry name" value="CheY-like"/>
    <property type="match status" value="1"/>
</dbReference>
<dbReference type="PANTHER" id="PTHR43214">
    <property type="entry name" value="TWO-COMPONENT RESPONSE REGULATOR"/>
    <property type="match status" value="1"/>
</dbReference>
<dbReference type="PROSITE" id="PS50110">
    <property type="entry name" value="RESPONSE_REGULATORY"/>
    <property type="match status" value="1"/>
</dbReference>
<organism evidence="6 7">
    <name type="scientific">Mesorhizobium liriopis</name>
    <dbReference type="NCBI Taxonomy" id="2953882"/>
    <lineage>
        <taxon>Bacteria</taxon>
        <taxon>Pseudomonadati</taxon>
        <taxon>Pseudomonadota</taxon>
        <taxon>Alphaproteobacteria</taxon>
        <taxon>Hyphomicrobiales</taxon>
        <taxon>Phyllobacteriaceae</taxon>
        <taxon>Mesorhizobium</taxon>
    </lineage>
</organism>
<dbReference type="Pfam" id="PF00072">
    <property type="entry name" value="Response_reg"/>
    <property type="match status" value="1"/>
</dbReference>
<dbReference type="CDD" id="cd06170">
    <property type="entry name" value="LuxR_C_like"/>
    <property type="match status" value="1"/>
</dbReference>
<reference evidence="6 7" key="1">
    <citation type="submission" date="2022-06" db="EMBL/GenBank/DDBJ databases">
        <title>Mesorhizobium sp. strain RP14 Genome sequencing and assembly.</title>
        <authorList>
            <person name="Kim I."/>
        </authorList>
    </citation>
    <scope>NUCLEOTIDE SEQUENCE [LARGE SCALE GENOMIC DNA]</scope>
    <source>
        <strain evidence="7">RP14(2022)</strain>
    </source>
</reference>
<comment type="caution">
    <text evidence="6">The sequence shown here is derived from an EMBL/GenBank/DDBJ whole genome shotgun (WGS) entry which is preliminary data.</text>
</comment>
<gene>
    <name evidence="6" type="ORF">NGM99_11830</name>
</gene>
<feature type="modified residue" description="4-aspartylphosphate" evidence="3">
    <location>
        <position position="60"/>
    </location>
</feature>
<keyword evidence="2" id="KW-0238">DNA-binding</keyword>
<evidence type="ECO:0000256" key="1">
    <source>
        <dbReference type="ARBA" id="ARBA00022553"/>
    </source>
</evidence>
<dbReference type="InterPro" id="IPR058245">
    <property type="entry name" value="NreC/VraR/RcsB-like_REC"/>
</dbReference>
<evidence type="ECO:0000256" key="2">
    <source>
        <dbReference type="ARBA" id="ARBA00023125"/>
    </source>
</evidence>
<keyword evidence="1 3" id="KW-0597">Phosphoprotein</keyword>
<evidence type="ECO:0000259" key="4">
    <source>
        <dbReference type="PROSITE" id="PS50043"/>
    </source>
</evidence>
<dbReference type="RefSeq" id="WP_252819104.1">
    <property type="nucleotide sequence ID" value="NZ_JAMXQS010000005.1"/>
</dbReference>
<dbReference type="PROSITE" id="PS00622">
    <property type="entry name" value="HTH_LUXR_1"/>
    <property type="match status" value="1"/>
</dbReference>
<keyword evidence="7" id="KW-1185">Reference proteome</keyword>
<proteinExistence type="predicted"/>
<feature type="domain" description="Response regulatory" evidence="5">
    <location>
        <begin position="9"/>
        <end position="124"/>
    </location>
</feature>
<dbReference type="InterPro" id="IPR001789">
    <property type="entry name" value="Sig_transdc_resp-reg_receiver"/>
</dbReference>
<evidence type="ECO:0000313" key="7">
    <source>
        <dbReference type="Proteomes" id="UP001205906"/>
    </source>
</evidence>
<feature type="domain" description="HTH luxR-type" evidence="4">
    <location>
        <begin position="152"/>
        <end position="217"/>
    </location>
</feature>